<dbReference type="AlphaFoldDB" id="A0A157S657"/>
<reference evidence="2 3" key="1">
    <citation type="submission" date="2016-04" db="EMBL/GenBank/DDBJ databases">
        <authorList>
            <consortium name="Pathogen Informatics"/>
        </authorList>
    </citation>
    <scope>NUCLEOTIDE SEQUENCE [LARGE SCALE GENOMIC DNA]</scope>
    <source>
        <strain evidence="2 3">H050680373</strain>
    </source>
</reference>
<gene>
    <name evidence="2" type="ORF">SAMEA3906486_00158</name>
</gene>
<name>A0A157S657_9BORD</name>
<sequence length="93" mass="9960">MPAGQRAFHPLVRVLDGVALDDPQTSNRHLYVMAGPLRGSVFSLSHDDASRVVYASLPDYLAQARLARDDGALLENRHPEVSPSAGDQPALAA</sequence>
<evidence type="ECO:0000313" key="3">
    <source>
        <dbReference type="Proteomes" id="UP000076848"/>
    </source>
</evidence>
<organism evidence="2 3">
    <name type="scientific">Bordetella ansorpii</name>
    <dbReference type="NCBI Taxonomy" id="288768"/>
    <lineage>
        <taxon>Bacteria</taxon>
        <taxon>Pseudomonadati</taxon>
        <taxon>Pseudomonadota</taxon>
        <taxon>Betaproteobacteria</taxon>
        <taxon>Burkholderiales</taxon>
        <taxon>Alcaligenaceae</taxon>
        <taxon>Bordetella</taxon>
    </lineage>
</organism>
<accession>A0A157S657</accession>
<dbReference type="Proteomes" id="UP000076848">
    <property type="component" value="Unassembled WGS sequence"/>
</dbReference>
<keyword evidence="3" id="KW-1185">Reference proteome</keyword>
<evidence type="ECO:0000313" key="2">
    <source>
        <dbReference type="EMBL" id="SAI65416.1"/>
    </source>
</evidence>
<protein>
    <submittedName>
        <fullName evidence="2">Uncharacterized protein</fullName>
    </submittedName>
</protein>
<dbReference type="EMBL" id="FKIF01000001">
    <property type="protein sequence ID" value="SAI65416.1"/>
    <property type="molecule type" value="Genomic_DNA"/>
</dbReference>
<proteinExistence type="predicted"/>
<evidence type="ECO:0000256" key="1">
    <source>
        <dbReference type="SAM" id="MobiDB-lite"/>
    </source>
</evidence>
<feature type="region of interest" description="Disordered" evidence="1">
    <location>
        <begin position="73"/>
        <end position="93"/>
    </location>
</feature>